<evidence type="ECO:0000313" key="2">
    <source>
        <dbReference type="EMBL" id="EIW85632.1"/>
    </source>
</evidence>
<feature type="region of interest" description="Disordered" evidence="1">
    <location>
        <begin position="241"/>
        <end position="392"/>
    </location>
</feature>
<dbReference type="RefSeq" id="XP_007765059.1">
    <property type="nucleotide sequence ID" value="XM_007766869.1"/>
</dbReference>
<feature type="compositionally biased region" description="Acidic residues" evidence="1">
    <location>
        <begin position="687"/>
        <end position="699"/>
    </location>
</feature>
<feature type="compositionally biased region" description="Basic and acidic residues" evidence="1">
    <location>
        <begin position="105"/>
        <end position="121"/>
    </location>
</feature>
<evidence type="ECO:0000256" key="1">
    <source>
        <dbReference type="SAM" id="MobiDB-lite"/>
    </source>
</evidence>
<feature type="compositionally biased region" description="Acidic residues" evidence="1">
    <location>
        <begin position="168"/>
        <end position="177"/>
    </location>
</feature>
<feature type="compositionally biased region" description="Basic and acidic residues" evidence="1">
    <location>
        <begin position="88"/>
        <end position="97"/>
    </location>
</feature>
<dbReference type="OMA" id="NIDSHIW"/>
<feature type="region of interest" description="Disordered" evidence="1">
    <location>
        <begin position="612"/>
        <end position="644"/>
    </location>
</feature>
<gene>
    <name evidence="2" type="ORF">CONPUDRAFT_150433</name>
</gene>
<dbReference type="GeneID" id="19202686"/>
<dbReference type="Proteomes" id="UP000053558">
    <property type="component" value="Unassembled WGS sequence"/>
</dbReference>
<dbReference type="EMBL" id="JH711574">
    <property type="protein sequence ID" value="EIW85632.1"/>
    <property type="molecule type" value="Genomic_DNA"/>
</dbReference>
<evidence type="ECO:0000313" key="3">
    <source>
        <dbReference type="Proteomes" id="UP000053558"/>
    </source>
</evidence>
<sequence>MLLQLTESTLYYRDLALAIFSAPATFDDVGTRIKAWNSKVTHTAPDSASATSRSFTTTSKKSALTAATSVVSSAKSSQAHAKPTLKPKPSEPYRSLRDEEDSADQVEREAESIRHQTKEDLMASTVSIAQPLGTSTRVQDSSTGSGGTTTASSLKRKLSEVAARSSDEEASETEDVVPYEPHPDDNADADAGDYAPQDDVEMLDDNNNIDSHIWEGAQPVHDPAFLAWVYGKDYYEGADEDIADKDGAVDTDSNAPVGMDEDSGEAQPDGDEDQQEGDEDQSDGDEGQLDGNEDHPGANEDQPEGGEHQQDGDNSQQVVEGEQGGEGQADEGEDVVGSFGRKSKRTTATTNAKASKPRSHRTKRMKTGKTSAATPAEGSKGPTKPTVNDLPPECQQQKSFSVDFMPTLCVYMGALPTPWGPSDDIVEEACAAIFRVIYKREFSALPQEQQTAVLSIACDRLYLWRNNFSSTAVAALLVLMGARKLFTDEERTDFAKRLLVGGAFLYEKIVDGKLTNIFHGSYFTIVLSCHFNAIKGHYDVPAHAEQTGGPHGYLPLGAFALAAAACVRAIRMIRDGQLAKIDKAMSSITEAGCTPENGWAAVCKARRLITESTRKPRSSKAKGRGKKAQANTDAEPDAEPGLPSYLQFSEANYGAETDDFHTSALRAGPVRTSGGWEIAISHVVNHDEDEEEDAMEDDQDEKKRGPWATLDIQICSGADGKLRGL</sequence>
<feature type="compositionally biased region" description="Basic residues" evidence="1">
    <location>
        <begin position="355"/>
        <end position="367"/>
    </location>
</feature>
<accession>A0A5M3N2L2</accession>
<feature type="compositionally biased region" description="Low complexity" evidence="1">
    <location>
        <begin position="71"/>
        <end position="81"/>
    </location>
</feature>
<feature type="compositionally biased region" description="Acidic residues" evidence="1">
    <location>
        <begin position="186"/>
        <end position="204"/>
    </location>
</feature>
<reference evidence="3" key="1">
    <citation type="journal article" date="2012" name="Science">
        <title>The Paleozoic origin of enzymatic lignin decomposition reconstructed from 31 fungal genomes.</title>
        <authorList>
            <person name="Floudas D."/>
            <person name="Binder M."/>
            <person name="Riley R."/>
            <person name="Barry K."/>
            <person name="Blanchette R.A."/>
            <person name="Henrissat B."/>
            <person name="Martinez A.T."/>
            <person name="Otillar R."/>
            <person name="Spatafora J.W."/>
            <person name="Yadav J.S."/>
            <person name="Aerts A."/>
            <person name="Benoit I."/>
            <person name="Boyd A."/>
            <person name="Carlson A."/>
            <person name="Copeland A."/>
            <person name="Coutinho P.M."/>
            <person name="de Vries R.P."/>
            <person name="Ferreira P."/>
            <person name="Findley K."/>
            <person name="Foster B."/>
            <person name="Gaskell J."/>
            <person name="Glotzer D."/>
            <person name="Gorecki P."/>
            <person name="Heitman J."/>
            <person name="Hesse C."/>
            <person name="Hori C."/>
            <person name="Igarashi K."/>
            <person name="Jurgens J.A."/>
            <person name="Kallen N."/>
            <person name="Kersten P."/>
            <person name="Kohler A."/>
            <person name="Kuees U."/>
            <person name="Kumar T.K.A."/>
            <person name="Kuo A."/>
            <person name="LaButti K."/>
            <person name="Larrondo L.F."/>
            <person name="Lindquist E."/>
            <person name="Ling A."/>
            <person name="Lombard V."/>
            <person name="Lucas S."/>
            <person name="Lundell T."/>
            <person name="Martin R."/>
            <person name="McLaughlin D.J."/>
            <person name="Morgenstern I."/>
            <person name="Morin E."/>
            <person name="Murat C."/>
            <person name="Nagy L.G."/>
            <person name="Nolan M."/>
            <person name="Ohm R.A."/>
            <person name="Patyshakuliyeva A."/>
            <person name="Rokas A."/>
            <person name="Ruiz-Duenas F.J."/>
            <person name="Sabat G."/>
            <person name="Salamov A."/>
            <person name="Samejima M."/>
            <person name="Schmutz J."/>
            <person name="Slot J.C."/>
            <person name="St John F."/>
            <person name="Stenlid J."/>
            <person name="Sun H."/>
            <person name="Sun S."/>
            <person name="Syed K."/>
            <person name="Tsang A."/>
            <person name="Wiebenga A."/>
            <person name="Young D."/>
            <person name="Pisabarro A."/>
            <person name="Eastwood D.C."/>
            <person name="Martin F."/>
            <person name="Cullen D."/>
            <person name="Grigoriev I.V."/>
            <person name="Hibbett D.S."/>
        </authorList>
    </citation>
    <scope>NUCLEOTIDE SEQUENCE [LARGE SCALE GENOMIC DNA]</scope>
    <source>
        <strain evidence="3">RWD-64-598 SS2</strain>
    </source>
</reference>
<keyword evidence="3" id="KW-1185">Reference proteome</keyword>
<feature type="compositionally biased region" description="Acidic residues" evidence="1">
    <location>
        <begin position="259"/>
        <end position="288"/>
    </location>
</feature>
<comment type="caution">
    <text evidence="2">The sequence shown here is derived from an EMBL/GenBank/DDBJ whole genome shotgun (WGS) entry which is preliminary data.</text>
</comment>
<name>A0A5M3N2L2_CONPW</name>
<dbReference type="AlphaFoldDB" id="A0A5M3N2L2"/>
<protein>
    <submittedName>
        <fullName evidence="2">Uncharacterized protein</fullName>
    </submittedName>
</protein>
<feature type="compositionally biased region" description="Basic residues" evidence="1">
    <location>
        <begin position="615"/>
        <end position="627"/>
    </location>
</feature>
<proteinExistence type="predicted"/>
<organism evidence="2 3">
    <name type="scientific">Coniophora puteana (strain RWD-64-598)</name>
    <name type="common">Brown rot fungus</name>
    <dbReference type="NCBI Taxonomy" id="741705"/>
    <lineage>
        <taxon>Eukaryota</taxon>
        <taxon>Fungi</taxon>
        <taxon>Dikarya</taxon>
        <taxon>Basidiomycota</taxon>
        <taxon>Agaricomycotina</taxon>
        <taxon>Agaricomycetes</taxon>
        <taxon>Agaricomycetidae</taxon>
        <taxon>Boletales</taxon>
        <taxon>Coniophorineae</taxon>
        <taxon>Coniophoraceae</taxon>
        <taxon>Coniophora</taxon>
    </lineage>
</organism>
<feature type="region of interest" description="Disordered" evidence="1">
    <location>
        <begin position="686"/>
        <end position="706"/>
    </location>
</feature>
<dbReference type="KEGG" id="cput:CONPUDRAFT_150433"/>
<feature type="compositionally biased region" description="Polar residues" evidence="1">
    <location>
        <begin position="124"/>
        <end position="140"/>
    </location>
</feature>
<feature type="region of interest" description="Disordered" evidence="1">
    <location>
        <begin position="71"/>
        <end position="207"/>
    </location>
</feature>